<keyword evidence="3" id="KW-1185">Reference proteome</keyword>
<organism evidence="2 3">
    <name type="scientific">Pedobacter metabolipauper</name>
    <dbReference type="NCBI Taxonomy" id="425513"/>
    <lineage>
        <taxon>Bacteria</taxon>
        <taxon>Pseudomonadati</taxon>
        <taxon>Bacteroidota</taxon>
        <taxon>Sphingobacteriia</taxon>
        <taxon>Sphingobacteriales</taxon>
        <taxon>Sphingobacteriaceae</taxon>
        <taxon>Pedobacter</taxon>
    </lineage>
</organism>
<gene>
    <name evidence="2" type="ORF">ATK78_2597</name>
</gene>
<proteinExistence type="predicted"/>
<evidence type="ECO:0000313" key="3">
    <source>
        <dbReference type="Proteomes" id="UP000295620"/>
    </source>
</evidence>
<evidence type="ECO:0000313" key="2">
    <source>
        <dbReference type="EMBL" id="TDQ08095.1"/>
    </source>
</evidence>
<name>A0A4R6SRV9_9SPHI</name>
<protein>
    <submittedName>
        <fullName evidence="2">Uncharacterized protein</fullName>
    </submittedName>
</protein>
<evidence type="ECO:0000256" key="1">
    <source>
        <dbReference type="SAM" id="Phobius"/>
    </source>
</evidence>
<dbReference type="AlphaFoldDB" id="A0A4R6SRV9"/>
<accession>A0A4R6SRV9</accession>
<feature type="transmembrane region" description="Helical" evidence="1">
    <location>
        <begin position="44"/>
        <end position="61"/>
    </location>
</feature>
<dbReference type="EMBL" id="SNYC01000005">
    <property type="protein sequence ID" value="TDQ08095.1"/>
    <property type="molecule type" value="Genomic_DNA"/>
</dbReference>
<comment type="caution">
    <text evidence="2">The sequence shown here is derived from an EMBL/GenBank/DDBJ whole genome shotgun (WGS) entry which is preliminary data.</text>
</comment>
<keyword evidence="1" id="KW-0472">Membrane</keyword>
<keyword evidence="1" id="KW-0812">Transmembrane</keyword>
<keyword evidence="1" id="KW-1133">Transmembrane helix</keyword>
<reference evidence="2 3" key="1">
    <citation type="submission" date="2019-03" db="EMBL/GenBank/DDBJ databases">
        <title>Genomic Encyclopedia of Archaeal and Bacterial Type Strains, Phase II (KMG-II): from individual species to whole genera.</title>
        <authorList>
            <person name="Goeker M."/>
        </authorList>
    </citation>
    <scope>NUCLEOTIDE SEQUENCE [LARGE SCALE GENOMIC DNA]</scope>
    <source>
        <strain evidence="2 3">DSM 19035</strain>
    </source>
</reference>
<dbReference type="Proteomes" id="UP000295620">
    <property type="component" value="Unassembled WGS sequence"/>
</dbReference>
<sequence>MPVGNYPTGKTKLTFIKLSKPNSYEAYYKFTFGISFQVVKKPEFVVFFGILTLYVILIFRLS</sequence>